<evidence type="ECO:0000256" key="1">
    <source>
        <dbReference type="ARBA" id="ARBA00001526"/>
    </source>
</evidence>
<sequence>MHQTTNLKPGILASLALCLVAGQSFAETPLESTVSGAIRPLMQQQAIPGMAVAISVDGQQHYFNYGVASKQNGQAVNADTLFEIGSLSKTFTATLAGFAQASGKLSLGDPASKHWPALKGTAFDGITLLNLGTYSAGGLPLQFPDEIKGEADLPGYYGHWKADYAPGTHRLYSNPSLGLFGYLAAKSLGTPFAELMEKQLLPQLGLQHSYLQVPAAQMGNYAQGYNKQDQPVRVGPGPLDAEAYGLKVTAVDLLHYLDLNIQPQSLSKPLQRAIATTQTGYYQVGEMTQGLGWEQYAYPVSLEQLQAGNAPSMVLEPQPVTWLKPARPLPADTLLNKTGSTDGFGAYVAFVPSKRIAIVLLANKNYPIAERVKVAHRILTALDQ</sequence>
<dbReference type="GO" id="GO:0030288">
    <property type="term" value="C:outer membrane-bounded periplasmic space"/>
    <property type="evidence" value="ECO:0007669"/>
    <property type="project" value="InterPro"/>
</dbReference>
<evidence type="ECO:0000256" key="7">
    <source>
        <dbReference type="SAM" id="SignalP"/>
    </source>
</evidence>
<dbReference type="Gene3D" id="3.40.710.10">
    <property type="entry name" value="DD-peptidase/beta-lactamase superfamily"/>
    <property type="match status" value="1"/>
</dbReference>
<proteinExistence type="inferred from homology"/>
<gene>
    <name evidence="9" type="primary">ampC</name>
    <name evidence="9" type="ORF">CCOS864_03176</name>
</gene>
<dbReference type="InterPro" id="IPR050491">
    <property type="entry name" value="AmpC-like"/>
</dbReference>
<evidence type="ECO:0000256" key="6">
    <source>
        <dbReference type="RuleBase" id="RU361140"/>
    </source>
</evidence>
<dbReference type="PROSITE" id="PS00336">
    <property type="entry name" value="BETA_LACTAMASE_C"/>
    <property type="match status" value="1"/>
</dbReference>
<dbReference type="PANTHER" id="PTHR46825:SF8">
    <property type="entry name" value="BETA-LACTAMASE-RELATED"/>
    <property type="match status" value="1"/>
</dbReference>
<evidence type="ECO:0000256" key="5">
    <source>
        <dbReference type="ARBA" id="ARBA00023251"/>
    </source>
</evidence>
<feature type="chain" id="PRO_5016920903" description="Beta-lactamase" evidence="7">
    <location>
        <begin position="27"/>
        <end position="384"/>
    </location>
</feature>
<keyword evidence="10" id="KW-1185">Reference proteome</keyword>
<keyword evidence="4 6" id="KW-0378">Hydrolase</keyword>
<dbReference type="InterPro" id="IPR001466">
    <property type="entry name" value="Beta-lactam-related"/>
</dbReference>
<dbReference type="GO" id="GO:0017001">
    <property type="term" value="P:antibiotic catabolic process"/>
    <property type="evidence" value="ECO:0007669"/>
    <property type="project" value="InterPro"/>
</dbReference>
<dbReference type="AlphaFoldDB" id="A0A380T133"/>
<evidence type="ECO:0000256" key="2">
    <source>
        <dbReference type="ARBA" id="ARBA00007840"/>
    </source>
</evidence>
<dbReference type="RefSeq" id="WP_115087263.1">
    <property type="nucleotide sequence ID" value="NZ_CBCSFG010000015.1"/>
</dbReference>
<name>A0A380T133_9PSED</name>
<evidence type="ECO:0000256" key="3">
    <source>
        <dbReference type="ARBA" id="ARBA00012865"/>
    </source>
</evidence>
<keyword evidence="5 6" id="KW-0046">Antibiotic resistance</keyword>
<dbReference type="NCBIfam" id="NF033085">
    <property type="entry name" value="bla_class_C"/>
    <property type="match status" value="1"/>
</dbReference>
<comment type="similarity">
    <text evidence="2 6">Belongs to the class-C beta-lactamase family.</text>
</comment>
<feature type="domain" description="Beta-lactamase-related" evidence="8">
    <location>
        <begin position="36"/>
        <end position="381"/>
    </location>
</feature>
<reference evidence="10" key="1">
    <citation type="submission" date="2018-07" db="EMBL/GenBank/DDBJ databases">
        <authorList>
            <person name="Blom J."/>
        </authorList>
    </citation>
    <scope>NUCLEOTIDE SEQUENCE [LARGE SCALE GENOMIC DNA]</scope>
    <source>
        <strain evidence="10">CCOS 864</strain>
    </source>
</reference>
<dbReference type="Proteomes" id="UP000255177">
    <property type="component" value="Unassembled WGS sequence"/>
</dbReference>
<dbReference type="EC" id="3.5.2.6" evidence="3 6"/>
<feature type="signal peptide" evidence="7">
    <location>
        <begin position="1"/>
        <end position="26"/>
    </location>
</feature>
<dbReference type="InterPro" id="IPR012338">
    <property type="entry name" value="Beta-lactam/transpept-like"/>
</dbReference>
<evidence type="ECO:0000259" key="8">
    <source>
        <dbReference type="Pfam" id="PF00144"/>
    </source>
</evidence>
<dbReference type="GO" id="GO:0046677">
    <property type="term" value="P:response to antibiotic"/>
    <property type="evidence" value="ECO:0007669"/>
    <property type="project" value="UniProtKB-UniRule"/>
</dbReference>
<dbReference type="InterPro" id="IPR001586">
    <property type="entry name" value="Beta-lactam_class-C_AS"/>
</dbReference>
<dbReference type="GO" id="GO:0008800">
    <property type="term" value="F:beta-lactamase activity"/>
    <property type="evidence" value="ECO:0007669"/>
    <property type="project" value="UniProtKB-UniRule"/>
</dbReference>
<protein>
    <recommendedName>
        <fullName evidence="3 6">Beta-lactamase</fullName>
        <ecNumber evidence="3 6">3.5.2.6</ecNumber>
    </recommendedName>
</protein>
<keyword evidence="7" id="KW-0732">Signal</keyword>
<comment type="catalytic activity">
    <reaction evidence="1 6">
        <text>a beta-lactam + H2O = a substituted beta-amino acid</text>
        <dbReference type="Rhea" id="RHEA:20401"/>
        <dbReference type="ChEBI" id="CHEBI:15377"/>
        <dbReference type="ChEBI" id="CHEBI:35627"/>
        <dbReference type="ChEBI" id="CHEBI:140347"/>
        <dbReference type="EC" id="3.5.2.6"/>
    </reaction>
</comment>
<evidence type="ECO:0000313" key="9">
    <source>
        <dbReference type="EMBL" id="SUQ63723.1"/>
    </source>
</evidence>
<dbReference type="Pfam" id="PF00144">
    <property type="entry name" value="Beta-lactamase"/>
    <property type="match status" value="1"/>
</dbReference>
<dbReference type="EMBL" id="UIDD01000008">
    <property type="protein sequence ID" value="SUQ63723.1"/>
    <property type="molecule type" value="Genomic_DNA"/>
</dbReference>
<dbReference type="PANTHER" id="PTHR46825">
    <property type="entry name" value="D-ALANYL-D-ALANINE-CARBOXYPEPTIDASE/ENDOPEPTIDASE AMPH"/>
    <property type="match status" value="1"/>
</dbReference>
<accession>A0A380T133</accession>
<dbReference type="SUPFAM" id="SSF56601">
    <property type="entry name" value="beta-lactamase/transpeptidase-like"/>
    <property type="match status" value="1"/>
</dbReference>
<evidence type="ECO:0000313" key="10">
    <source>
        <dbReference type="Proteomes" id="UP000255177"/>
    </source>
</evidence>
<dbReference type="InterPro" id="IPR058136">
    <property type="entry name" value="AmpC"/>
</dbReference>
<organism evidence="9 10">
    <name type="scientific">Pseudomonas wadenswilerensis</name>
    <dbReference type="NCBI Taxonomy" id="1785161"/>
    <lineage>
        <taxon>Bacteria</taxon>
        <taxon>Pseudomonadati</taxon>
        <taxon>Pseudomonadota</taxon>
        <taxon>Gammaproteobacteria</taxon>
        <taxon>Pseudomonadales</taxon>
        <taxon>Pseudomonadaceae</taxon>
        <taxon>Pseudomonas</taxon>
    </lineage>
</organism>
<evidence type="ECO:0000256" key="4">
    <source>
        <dbReference type="ARBA" id="ARBA00022801"/>
    </source>
</evidence>